<sequence length="80" mass="9619">SGRRCLRNKESRERQQRILGRRIDRRSFPASPAVRTVEHSASREYPSPGRGMGPHGWISEERPRWRNRRSYRRRPLLQQP</sequence>
<dbReference type="EMBL" id="BTRK01000002">
    <property type="protein sequence ID" value="GMR38702.1"/>
    <property type="molecule type" value="Genomic_DNA"/>
</dbReference>
<organism evidence="2 3">
    <name type="scientific">Pristionchus mayeri</name>
    <dbReference type="NCBI Taxonomy" id="1317129"/>
    <lineage>
        <taxon>Eukaryota</taxon>
        <taxon>Metazoa</taxon>
        <taxon>Ecdysozoa</taxon>
        <taxon>Nematoda</taxon>
        <taxon>Chromadorea</taxon>
        <taxon>Rhabditida</taxon>
        <taxon>Rhabditina</taxon>
        <taxon>Diplogasteromorpha</taxon>
        <taxon>Diplogasteroidea</taxon>
        <taxon>Neodiplogasteridae</taxon>
        <taxon>Pristionchus</taxon>
    </lineage>
</organism>
<comment type="caution">
    <text evidence="2">The sequence shown here is derived from an EMBL/GenBank/DDBJ whole genome shotgun (WGS) entry which is preliminary data.</text>
</comment>
<feature type="non-terminal residue" evidence="2">
    <location>
        <position position="1"/>
    </location>
</feature>
<protein>
    <submittedName>
        <fullName evidence="2">Uncharacterized protein</fullName>
    </submittedName>
</protein>
<reference evidence="3" key="1">
    <citation type="submission" date="2022-10" db="EMBL/GenBank/DDBJ databases">
        <title>Genome assembly of Pristionchus species.</title>
        <authorList>
            <person name="Yoshida K."/>
            <person name="Sommer R.J."/>
        </authorList>
    </citation>
    <scope>NUCLEOTIDE SEQUENCE [LARGE SCALE GENOMIC DNA]</scope>
    <source>
        <strain evidence="3">RS5460</strain>
    </source>
</reference>
<dbReference type="Proteomes" id="UP001328107">
    <property type="component" value="Unassembled WGS sequence"/>
</dbReference>
<keyword evidence="3" id="KW-1185">Reference proteome</keyword>
<evidence type="ECO:0000313" key="2">
    <source>
        <dbReference type="EMBL" id="GMR38702.1"/>
    </source>
</evidence>
<name>A0AAN5CCU1_9BILA</name>
<gene>
    <name evidence="2" type="ORF">PMAYCL1PPCAC_08897</name>
</gene>
<accession>A0AAN5CCU1</accession>
<feature type="compositionally biased region" description="Basic and acidic residues" evidence="1">
    <location>
        <begin position="7"/>
        <end position="27"/>
    </location>
</feature>
<proteinExistence type="predicted"/>
<dbReference type="AlphaFoldDB" id="A0AAN5CCU1"/>
<feature type="region of interest" description="Disordered" evidence="1">
    <location>
        <begin position="1"/>
        <end position="60"/>
    </location>
</feature>
<evidence type="ECO:0000256" key="1">
    <source>
        <dbReference type="SAM" id="MobiDB-lite"/>
    </source>
</evidence>
<evidence type="ECO:0000313" key="3">
    <source>
        <dbReference type="Proteomes" id="UP001328107"/>
    </source>
</evidence>